<dbReference type="RefSeq" id="WP_013051449.1">
    <property type="nucleotide sequence ID" value="NC_014012.1"/>
</dbReference>
<dbReference type="EMBL" id="AP011177">
    <property type="protein sequence ID" value="BAJ02144.1"/>
    <property type="molecule type" value="Genomic_DNA"/>
</dbReference>
<dbReference type="KEGG" id="svo:SVI_2173"/>
<feature type="domain" description="HD-GYP" evidence="3">
    <location>
        <begin position="324"/>
        <end position="521"/>
    </location>
</feature>
<dbReference type="InterPro" id="IPR021800">
    <property type="entry name" value="DUF3369"/>
</dbReference>
<dbReference type="InterPro" id="IPR003607">
    <property type="entry name" value="HD/PDEase_dom"/>
</dbReference>
<organism evidence="4 5">
    <name type="scientific">Shewanella violacea (strain JCM 10179 / CIP 106290 / LMG 19151 / DSS12)</name>
    <dbReference type="NCBI Taxonomy" id="637905"/>
    <lineage>
        <taxon>Bacteria</taxon>
        <taxon>Pseudomonadati</taxon>
        <taxon>Pseudomonadota</taxon>
        <taxon>Gammaproteobacteria</taxon>
        <taxon>Alteromonadales</taxon>
        <taxon>Shewanellaceae</taxon>
        <taxon>Shewanella</taxon>
    </lineage>
</organism>
<dbReference type="eggNOG" id="COG3437">
    <property type="taxonomic scope" value="Bacteria"/>
</dbReference>
<dbReference type="eggNOG" id="COG0784">
    <property type="taxonomic scope" value="Bacteria"/>
</dbReference>
<dbReference type="PROSITE" id="PS50110">
    <property type="entry name" value="RESPONSE_REGULATORY"/>
    <property type="match status" value="1"/>
</dbReference>
<dbReference type="PANTHER" id="PTHR45228">
    <property type="entry name" value="CYCLIC DI-GMP PHOSPHODIESTERASE TM_0186-RELATED"/>
    <property type="match status" value="1"/>
</dbReference>
<dbReference type="GO" id="GO:0000160">
    <property type="term" value="P:phosphorelay signal transduction system"/>
    <property type="evidence" value="ECO:0007669"/>
    <property type="project" value="InterPro"/>
</dbReference>
<dbReference type="SMART" id="SM00471">
    <property type="entry name" value="HDc"/>
    <property type="match status" value="1"/>
</dbReference>
<dbReference type="Proteomes" id="UP000002350">
    <property type="component" value="Chromosome"/>
</dbReference>
<dbReference type="Pfam" id="PF13487">
    <property type="entry name" value="HD_5"/>
    <property type="match status" value="1"/>
</dbReference>
<evidence type="ECO:0000313" key="5">
    <source>
        <dbReference type="Proteomes" id="UP000002350"/>
    </source>
</evidence>
<dbReference type="CDD" id="cd00077">
    <property type="entry name" value="HDc"/>
    <property type="match status" value="1"/>
</dbReference>
<dbReference type="Pfam" id="PF11849">
    <property type="entry name" value="DUF3369"/>
    <property type="match status" value="1"/>
</dbReference>
<dbReference type="Gene3D" id="3.40.50.2300">
    <property type="match status" value="1"/>
</dbReference>
<reference evidence="5" key="1">
    <citation type="journal article" date="2010" name="Mol. Biosyst.">
        <title>Complete genome sequence and comparative analysis of Shewanella violacea, a psychrophilic and piezophilic bacterium from deep sea floor sediments.</title>
        <authorList>
            <person name="Aono E."/>
            <person name="Baba T."/>
            <person name="Ara T."/>
            <person name="Nishi T."/>
            <person name="Nakamichi T."/>
            <person name="Inamoto E."/>
            <person name="Toyonaga H."/>
            <person name="Hasegawa M."/>
            <person name="Takai Y."/>
            <person name="Okumura Y."/>
            <person name="Baba M."/>
            <person name="Tomita M."/>
            <person name="Kato C."/>
            <person name="Oshima T."/>
            <person name="Nakasone K."/>
            <person name="Mori H."/>
        </authorList>
    </citation>
    <scope>NUCLEOTIDE SEQUENCE [LARGE SCALE GENOMIC DNA]</scope>
    <source>
        <strain evidence="5">JCM 10179 / CIP 106290 / LMG 19151 / DSS12</strain>
    </source>
</reference>
<dbReference type="PROSITE" id="PS51832">
    <property type="entry name" value="HD_GYP"/>
    <property type="match status" value="1"/>
</dbReference>
<dbReference type="SUPFAM" id="SSF109604">
    <property type="entry name" value="HD-domain/PDEase-like"/>
    <property type="match status" value="1"/>
</dbReference>
<dbReference type="GO" id="GO:0008081">
    <property type="term" value="F:phosphoric diester hydrolase activity"/>
    <property type="evidence" value="ECO:0007669"/>
    <property type="project" value="UniProtKB-ARBA"/>
</dbReference>
<dbReference type="HOGENOM" id="CLU_000445_92_10_6"/>
<gene>
    <name evidence="4" type="ordered locus">SVI_2173</name>
</gene>
<dbReference type="Gene3D" id="1.10.3210.10">
    <property type="entry name" value="Hypothetical protein af1432"/>
    <property type="match status" value="1"/>
</dbReference>
<evidence type="ECO:0000259" key="2">
    <source>
        <dbReference type="PROSITE" id="PS50110"/>
    </source>
</evidence>
<evidence type="ECO:0000256" key="1">
    <source>
        <dbReference type="PROSITE-ProRule" id="PRU00169"/>
    </source>
</evidence>
<dbReference type="InterPro" id="IPR052020">
    <property type="entry name" value="Cyclic_di-GMP/3'3'-cGAMP_PDE"/>
</dbReference>
<dbReference type="InterPro" id="IPR037522">
    <property type="entry name" value="HD_GYP_dom"/>
</dbReference>
<feature type="domain" description="Response regulatory" evidence="2">
    <location>
        <begin position="28"/>
        <end position="152"/>
    </location>
</feature>
<dbReference type="OrthoDB" id="9787688at2"/>
<sequence length="530" mass="59482">MLIDIAKKSPLFSSKKKTQEVAKGPAWRILIVDDEPDVHTVTKLALSRFKLDGRCLEFINAYSGEEAKQLLSNEKHIAMAFVDVVMESDHAGLELVKWIREDLKNNAIRLILRTGQPGQAPEEDVIVNYDINDYKAKAELDSRKLVTSVYSALRSYRDIIEIEAARANQVKHRKGLERVLQATSGLFELRTLHNFADGLLTQVANLLNLDTQTLLLSCNAIDAMSEDVNTDALHILAGTGQFSSHHDKPVPDHIKLLLEEALKQKCCLYEEDCFVGYFPAKSGWINLLYMDGICKIDELDKKLIDIFAINVSVAFENLLLNKELEDTQSELILRLGDVVESRSKEAAYHVKRMAEYCYKLAILSGMDVHEADLIKHASPMHDIGKIATPDAVLLKPGKLNDEEWKIMRQHPEIGYQILANSERPILKAASTIALQHHEKYDGSGYPSGLKGTEIHVFARIVAIADVFDALSHARCYKPAWPIDEVMKVMEEGAGSHFDPELLKVFIDNINVFTQVKDEFCDPNSVLVAVP</sequence>
<feature type="modified residue" description="4-aspartylphosphate" evidence="1">
    <location>
        <position position="83"/>
    </location>
</feature>
<protein>
    <submittedName>
        <fullName evidence="4">Response regulator</fullName>
    </submittedName>
</protein>
<dbReference type="PANTHER" id="PTHR45228:SF9">
    <property type="entry name" value="3'3'-CGAMP-SPECIFIC PHOSPHODIESTERASE 2"/>
    <property type="match status" value="1"/>
</dbReference>
<dbReference type="InterPro" id="IPR011006">
    <property type="entry name" value="CheY-like_superfamily"/>
</dbReference>
<keyword evidence="5" id="KW-1185">Reference proteome</keyword>
<evidence type="ECO:0000313" key="4">
    <source>
        <dbReference type="EMBL" id="BAJ02144.1"/>
    </source>
</evidence>
<keyword evidence="1" id="KW-0597">Phosphoprotein</keyword>
<dbReference type="AlphaFoldDB" id="D4ZKE5"/>
<dbReference type="STRING" id="637905.SVI_2173"/>
<evidence type="ECO:0000259" key="3">
    <source>
        <dbReference type="PROSITE" id="PS51832"/>
    </source>
</evidence>
<name>D4ZKE5_SHEVD</name>
<dbReference type="SUPFAM" id="SSF52172">
    <property type="entry name" value="CheY-like"/>
    <property type="match status" value="1"/>
</dbReference>
<dbReference type="InterPro" id="IPR001789">
    <property type="entry name" value="Sig_transdc_resp-reg_receiver"/>
</dbReference>
<proteinExistence type="predicted"/>
<accession>D4ZKE5</accession>